<dbReference type="KEGG" id="ptp:RCA23_c23390"/>
<proteinExistence type="predicted"/>
<keyword evidence="2" id="KW-1185">Reference proteome</keyword>
<dbReference type="AlphaFoldDB" id="A0AAN0VJ39"/>
<evidence type="ECO:0000313" key="1">
    <source>
        <dbReference type="EMBL" id="AII87862.1"/>
    </source>
</evidence>
<name>A0AAN0VJ39_9RHOB</name>
<dbReference type="EMBL" id="CP003984">
    <property type="protein sequence ID" value="AII87862.1"/>
    <property type="molecule type" value="Genomic_DNA"/>
</dbReference>
<dbReference type="Proteomes" id="UP000028680">
    <property type="component" value="Chromosome"/>
</dbReference>
<gene>
    <name evidence="1" type="ORF">RCA23_c23390</name>
</gene>
<protein>
    <submittedName>
        <fullName evidence="1">Uncharacterized protein</fullName>
    </submittedName>
</protein>
<reference evidence="1 2" key="1">
    <citation type="journal article" date="2014" name="ISME J.">
        <title>Adaptation of an abundant Roseobacter RCA organism to pelagic systems revealed by genomic and transcriptomic analyses.</title>
        <authorList>
            <person name="Voget S."/>
            <person name="Wemheuer B."/>
            <person name="Brinkhoff T."/>
            <person name="Vollmers J."/>
            <person name="Dietrich S."/>
            <person name="Giebel H.A."/>
            <person name="Beardsley C."/>
            <person name="Sardemann C."/>
            <person name="Bakenhus I."/>
            <person name="Billerbeck S."/>
            <person name="Daniel R."/>
            <person name="Simon M."/>
        </authorList>
    </citation>
    <scope>NUCLEOTIDE SEQUENCE [LARGE SCALE GENOMIC DNA]</scope>
    <source>
        <strain evidence="1 2">RCA23</strain>
    </source>
</reference>
<accession>A0AAN0VJ39</accession>
<sequence length="69" mass="8091">MLRLVGSWIAKGNIDTEIRILAEKHTLPDYTLEQTWQDVQPMIEGARKRIMMPKLIATRLNKTLHQETF</sequence>
<organism evidence="1 2">
    <name type="scientific">Planktomarina temperata RCA23</name>
    <dbReference type="NCBI Taxonomy" id="666509"/>
    <lineage>
        <taxon>Bacteria</taxon>
        <taxon>Pseudomonadati</taxon>
        <taxon>Pseudomonadota</taxon>
        <taxon>Alphaproteobacteria</taxon>
        <taxon>Rhodobacterales</taxon>
        <taxon>Paracoccaceae</taxon>
        <taxon>Planktomarina</taxon>
    </lineage>
</organism>
<evidence type="ECO:0000313" key="2">
    <source>
        <dbReference type="Proteomes" id="UP000028680"/>
    </source>
</evidence>